<dbReference type="GO" id="GO:0006508">
    <property type="term" value="P:proteolysis"/>
    <property type="evidence" value="ECO:0007669"/>
    <property type="project" value="UniProtKB-KW"/>
</dbReference>
<keyword evidence="1" id="KW-1133">Transmembrane helix</keyword>
<keyword evidence="2" id="KW-0378">Hydrolase</keyword>
<dbReference type="SUPFAM" id="SSF50630">
    <property type="entry name" value="Acid proteases"/>
    <property type="match status" value="1"/>
</dbReference>
<dbReference type="InterPro" id="IPR001969">
    <property type="entry name" value="Aspartic_peptidase_AS"/>
</dbReference>
<keyword evidence="1" id="KW-0812">Transmembrane</keyword>
<keyword evidence="2" id="KW-0645">Protease</keyword>
<dbReference type="PROSITE" id="PS00141">
    <property type="entry name" value="ASP_PROTEASE"/>
    <property type="match status" value="1"/>
</dbReference>
<protein>
    <submittedName>
        <fullName evidence="2">TIGR02281 family clan AA aspartic protease</fullName>
        <ecNumber evidence="2">3.4.23.-</ecNumber>
    </submittedName>
</protein>
<feature type="transmembrane region" description="Helical" evidence="1">
    <location>
        <begin position="21"/>
        <end position="43"/>
    </location>
</feature>
<dbReference type="Gene3D" id="2.40.70.10">
    <property type="entry name" value="Acid Proteases"/>
    <property type="match status" value="1"/>
</dbReference>
<comment type="caution">
    <text evidence="2">The sequence shown here is derived from an EMBL/GenBank/DDBJ whole genome shotgun (WGS) entry which is preliminary data.</text>
</comment>
<dbReference type="Proteomes" id="UP000438476">
    <property type="component" value="Unassembled WGS sequence"/>
</dbReference>
<dbReference type="OrthoDB" id="7595324at2"/>
<dbReference type="RefSeq" id="WP_160737287.1">
    <property type="nucleotide sequence ID" value="NZ_WTYT01000006.1"/>
</dbReference>
<gene>
    <name evidence="2" type="ORF">GRI91_13875</name>
</gene>
<evidence type="ECO:0000256" key="1">
    <source>
        <dbReference type="SAM" id="Phobius"/>
    </source>
</evidence>
<feature type="transmembrane region" description="Helical" evidence="1">
    <location>
        <begin position="49"/>
        <end position="67"/>
    </location>
</feature>
<keyword evidence="3" id="KW-1185">Reference proteome</keyword>
<organism evidence="2 3">
    <name type="scientific">Altericroceibacterium endophyticum</name>
    <dbReference type="NCBI Taxonomy" id="1808508"/>
    <lineage>
        <taxon>Bacteria</taxon>
        <taxon>Pseudomonadati</taxon>
        <taxon>Pseudomonadota</taxon>
        <taxon>Alphaproteobacteria</taxon>
        <taxon>Sphingomonadales</taxon>
        <taxon>Erythrobacteraceae</taxon>
        <taxon>Altericroceibacterium</taxon>
    </lineage>
</organism>
<dbReference type="InterPro" id="IPR021109">
    <property type="entry name" value="Peptidase_aspartic_dom_sf"/>
</dbReference>
<dbReference type="CDD" id="cd05483">
    <property type="entry name" value="retropepsin_like_bacteria"/>
    <property type="match status" value="1"/>
</dbReference>
<dbReference type="AlphaFoldDB" id="A0A6I4T8X5"/>
<evidence type="ECO:0000313" key="3">
    <source>
        <dbReference type="Proteomes" id="UP000438476"/>
    </source>
</evidence>
<keyword evidence="1" id="KW-0472">Membrane</keyword>
<reference evidence="2 3" key="1">
    <citation type="submission" date="2019-12" db="EMBL/GenBank/DDBJ databases">
        <title>Genomic-based taxomic classification of the family Erythrobacteraceae.</title>
        <authorList>
            <person name="Xu L."/>
        </authorList>
    </citation>
    <scope>NUCLEOTIDE SEQUENCE [LARGE SCALE GENOMIC DNA]</scope>
    <source>
        <strain evidence="2 3">LMG 29518</strain>
    </source>
</reference>
<dbReference type="EMBL" id="WTYT01000006">
    <property type="protein sequence ID" value="MXO66849.1"/>
    <property type="molecule type" value="Genomic_DNA"/>
</dbReference>
<accession>A0A6I4T8X5</accession>
<sequence length="225" mass="23895">MDLAPVWDQIAQNVRAVPQSGLLLGAVASMAVGLLGSVVLRYSPFLGRLLRGLSTLGLICILLLVVLQLSRMDSRFDLAVPELGMPEQIVAGGETRVALSPDGHFWLKAEVNGHPARFMVDTGATLTAVSPDTAEAANLEPRRGGIPVRMRTANGVVAAQMTNIEEFRFGNVEAQGLDAIIAPGLGRSNVVGMNLLSRLASWRVENNTLILVPKAANPGSEAPER</sequence>
<proteinExistence type="predicted"/>
<name>A0A6I4T8X5_9SPHN</name>
<dbReference type="Pfam" id="PF13975">
    <property type="entry name" value="gag-asp_proteas"/>
    <property type="match status" value="1"/>
</dbReference>
<dbReference type="GO" id="GO:0004190">
    <property type="term" value="F:aspartic-type endopeptidase activity"/>
    <property type="evidence" value="ECO:0007669"/>
    <property type="project" value="InterPro"/>
</dbReference>
<dbReference type="EC" id="3.4.23.-" evidence="2"/>
<evidence type="ECO:0000313" key="2">
    <source>
        <dbReference type="EMBL" id="MXO66849.1"/>
    </source>
</evidence>
<dbReference type="InterPro" id="IPR034122">
    <property type="entry name" value="Retropepsin-like_bacterial"/>
</dbReference>
<dbReference type="InterPro" id="IPR011969">
    <property type="entry name" value="Clan_AA_Asp_peptidase_C"/>
</dbReference>
<dbReference type="NCBIfam" id="TIGR02281">
    <property type="entry name" value="clan_AA_DTGA"/>
    <property type="match status" value="1"/>
</dbReference>